<dbReference type="Gene3D" id="1.25.40.20">
    <property type="entry name" value="Ankyrin repeat-containing domain"/>
    <property type="match status" value="2"/>
</dbReference>
<dbReference type="AlphaFoldDB" id="A0AAE4RSX5"/>
<organism evidence="4 5">
    <name type="scientific">Phocaeicola vulgatus</name>
    <name type="common">Bacteroides vulgatus</name>
    <dbReference type="NCBI Taxonomy" id="821"/>
    <lineage>
        <taxon>Bacteria</taxon>
        <taxon>Pseudomonadati</taxon>
        <taxon>Bacteroidota</taxon>
        <taxon>Bacteroidia</taxon>
        <taxon>Bacteroidales</taxon>
        <taxon>Bacteroidaceae</taxon>
        <taxon>Phocaeicola</taxon>
    </lineage>
</organism>
<proteinExistence type="predicted"/>
<dbReference type="PANTHER" id="PTHR24198:SF165">
    <property type="entry name" value="ANKYRIN REPEAT-CONTAINING PROTEIN-RELATED"/>
    <property type="match status" value="1"/>
</dbReference>
<accession>A0AAE4RSX5</accession>
<dbReference type="Proteomes" id="UP001181258">
    <property type="component" value="Unassembled WGS sequence"/>
</dbReference>
<evidence type="ECO:0000313" key="5">
    <source>
        <dbReference type="Proteomes" id="UP001181258"/>
    </source>
</evidence>
<dbReference type="EMBL" id="JAWDHD010000011">
    <property type="protein sequence ID" value="MDU0249642.1"/>
    <property type="molecule type" value="Genomic_DNA"/>
</dbReference>
<dbReference type="RefSeq" id="WP_226789625.1">
    <property type="nucleotide sequence ID" value="NZ_CP181424.1"/>
</dbReference>
<protein>
    <submittedName>
        <fullName evidence="4">Ankyrin repeat domain-containing protein</fullName>
    </submittedName>
</protein>
<dbReference type="SUPFAM" id="SSF48403">
    <property type="entry name" value="Ankyrin repeat"/>
    <property type="match status" value="1"/>
</dbReference>
<evidence type="ECO:0000313" key="4">
    <source>
        <dbReference type="EMBL" id="MDU0249642.1"/>
    </source>
</evidence>
<dbReference type="Pfam" id="PF12796">
    <property type="entry name" value="Ank_2"/>
    <property type="match status" value="1"/>
</dbReference>
<evidence type="ECO:0000256" key="2">
    <source>
        <dbReference type="ARBA" id="ARBA00023043"/>
    </source>
</evidence>
<dbReference type="InterPro" id="IPR036770">
    <property type="entry name" value="Ankyrin_rpt-contain_sf"/>
</dbReference>
<evidence type="ECO:0000256" key="3">
    <source>
        <dbReference type="PROSITE-ProRule" id="PRU00023"/>
    </source>
</evidence>
<dbReference type="PROSITE" id="PS50297">
    <property type="entry name" value="ANK_REP_REGION"/>
    <property type="match status" value="1"/>
</dbReference>
<keyword evidence="2 3" id="KW-0040">ANK repeat</keyword>
<dbReference type="PROSITE" id="PS50088">
    <property type="entry name" value="ANK_REPEAT"/>
    <property type="match status" value="1"/>
</dbReference>
<dbReference type="SMART" id="SM00248">
    <property type="entry name" value="ANK"/>
    <property type="match status" value="6"/>
</dbReference>
<sequence>MTFINKFIEQLEANNQIWLESILNQDINLNQYLDSNGNNLLILSVYYKNYWFSKKIVNAGINITHTNNQGLCALELAIQLNCLRIIKLLLKEKNSIFFDRDGFNILHAVAANGNIKLIKMIMTLFDFDINIRDKNGFTPLLWAVQEKRCNAAEYLLLKGADINSIDSEGFDAIYISVSQGNKNMFYLLVSYGAKLTNLYDGENLLDIAIAWNHYDIALYLVKKGIELRTDLKLPV</sequence>
<keyword evidence="1" id="KW-0677">Repeat</keyword>
<name>A0AAE4RSX5_PHOVU</name>
<reference evidence="4" key="1">
    <citation type="submission" date="2023-10" db="EMBL/GenBank/DDBJ databases">
        <title>Genome of potential pathogenic bacteria in Crohn's disease.</title>
        <authorList>
            <person name="Rodriguez-Palacios A."/>
        </authorList>
    </citation>
    <scope>NUCLEOTIDE SEQUENCE</scope>
    <source>
        <strain evidence="4">CavFT-hAR107</strain>
    </source>
</reference>
<dbReference type="InterPro" id="IPR002110">
    <property type="entry name" value="Ankyrin_rpt"/>
</dbReference>
<evidence type="ECO:0000256" key="1">
    <source>
        <dbReference type="ARBA" id="ARBA00022737"/>
    </source>
</evidence>
<gene>
    <name evidence="4" type="ORF">RVY68_13335</name>
</gene>
<dbReference type="PANTHER" id="PTHR24198">
    <property type="entry name" value="ANKYRIN REPEAT AND PROTEIN KINASE DOMAIN-CONTAINING PROTEIN"/>
    <property type="match status" value="1"/>
</dbReference>
<feature type="repeat" description="ANK" evidence="3">
    <location>
        <begin position="135"/>
        <end position="167"/>
    </location>
</feature>
<comment type="caution">
    <text evidence="4">The sequence shown here is derived from an EMBL/GenBank/DDBJ whole genome shotgun (WGS) entry which is preliminary data.</text>
</comment>